<evidence type="ECO:0000313" key="2">
    <source>
        <dbReference type="Proteomes" id="UP000308600"/>
    </source>
</evidence>
<dbReference type="EMBL" id="ML208270">
    <property type="protein sequence ID" value="TFK74111.1"/>
    <property type="molecule type" value="Genomic_DNA"/>
</dbReference>
<evidence type="ECO:0000313" key="1">
    <source>
        <dbReference type="EMBL" id="TFK74111.1"/>
    </source>
</evidence>
<proteinExistence type="predicted"/>
<protein>
    <submittedName>
        <fullName evidence="1">WD40 repeat-like protein</fullName>
    </submittedName>
</protein>
<accession>A0ACD3B847</accession>
<gene>
    <name evidence="1" type="ORF">BDN72DRAFT_893338</name>
</gene>
<reference evidence="1 2" key="1">
    <citation type="journal article" date="2019" name="Nat. Ecol. Evol.">
        <title>Megaphylogeny resolves global patterns of mushroom evolution.</title>
        <authorList>
            <person name="Varga T."/>
            <person name="Krizsan K."/>
            <person name="Foldi C."/>
            <person name="Dima B."/>
            <person name="Sanchez-Garcia M."/>
            <person name="Sanchez-Ramirez S."/>
            <person name="Szollosi G.J."/>
            <person name="Szarkandi J.G."/>
            <person name="Papp V."/>
            <person name="Albert L."/>
            <person name="Andreopoulos W."/>
            <person name="Angelini C."/>
            <person name="Antonin V."/>
            <person name="Barry K.W."/>
            <person name="Bougher N.L."/>
            <person name="Buchanan P."/>
            <person name="Buyck B."/>
            <person name="Bense V."/>
            <person name="Catcheside P."/>
            <person name="Chovatia M."/>
            <person name="Cooper J."/>
            <person name="Damon W."/>
            <person name="Desjardin D."/>
            <person name="Finy P."/>
            <person name="Geml J."/>
            <person name="Haridas S."/>
            <person name="Hughes K."/>
            <person name="Justo A."/>
            <person name="Karasinski D."/>
            <person name="Kautmanova I."/>
            <person name="Kiss B."/>
            <person name="Kocsube S."/>
            <person name="Kotiranta H."/>
            <person name="LaButti K.M."/>
            <person name="Lechner B.E."/>
            <person name="Liimatainen K."/>
            <person name="Lipzen A."/>
            <person name="Lukacs Z."/>
            <person name="Mihaltcheva S."/>
            <person name="Morgado L.N."/>
            <person name="Niskanen T."/>
            <person name="Noordeloos M.E."/>
            <person name="Ohm R.A."/>
            <person name="Ortiz-Santana B."/>
            <person name="Ovrebo C."/>
            <person name="Racz N."/>
            <person name="Riley R."/>
            <person name="Savchenko A."/>
            <person name="Shiryaev A."/>
            <person name="Soop K."/>
            <person name="Spirin V."/>
            <person name="Szebenyi C."/>
            <person name="Tomsovsky M."/>
            <person name="Tulloss R.E."/>
            <person name="Uehling J."/>
            <person name="Grigoriev I.V."/>
            <person name="Vagvolgyi C."/>
            <person name="Papp T."/>
            <person name="Martin F.M."/>
            <person name="Miettinen O."/>
            <person name="Hibbett D.S."/>
            <person name="Nagy L.G."/>
        </authorList>
    </citation>
    <scope>NUCLEOTIDE SEQUENCE [LARGE SCALE GENOMIC DNA]</scope>
    <source>
        <strain evidence="1 2">NL-1719</strain>
    </source>
</reference>
<dbReference type="Proteomes" id="UP000308600">
    <property type="component" value="Unassembled WGS sequence"/>
</dbReference>
<sequence length="1207" mass="133667">MLEIEFAGPNNDIRVKFKRDTLLDVLHQFVLPQSLMDNLGRTQTALVLLFGISSALCELDPKAKVVAGLLGFVKQLLEQQKICYQEISDLFDNMARFFPYFEKAREVEDWKSLQQVIEKILTHMQRTLQTVVSSCQKSNLVQFAQFVLSSEQRDKFSKLSTEFEGLLQEYDFAFKNELSSILAKDQVLKNLEKLKPIEVAPGNTCLKGTRVLILKDLSDWAQMGHDDTYWLYGLAGTGKSTIAASFVQWLQSAKMLGAFFTCRKGHEALSSPLQLLQTICYRLSLVHKPYGRLVAQEIEEDAYFGSGTATIPTLFQQFFEVPLRHLTENASVKLRTLVIVIDALDECGTEDERIQLVHCLTSLRNFCSGLKVFITSRGNNEIQKLLSKCSQVHQLLLSDSDSDIEAFIKSKCSDFHFSDKEVENLVAAAAGLFIWAETAVEYLKKPFNKARGLQILLNLEQESTRSSPYYSLYQLYNTILLEAIPENAENDNIFQRVLGAILLAVKPLTLDMLIQLVGQPNITRQVVQKLIEQLHAVLLQNADGEISVLHLSFSECILQGHCPNRFQILVPEQEGNLAHHCLDILSTQLKFNICGFESSYQLNSQVKSLEERVNNCISTELQYAKVVGLLGQVFHVLKDLSKISSMVMDSKTNTLIKDLAQVIDKYKIPIQYATPHLYISVLPFIPKKSVLLEAIGSNSRILNLKHGKLDHWTSDIVVVEGHNDLVSSVVYSSDGKHIISGSYDQTIRIWDATTGQAIMDPLCGHTESVLSVACSPDGRQIVSGSSDRTVRIWDAITGQLVMDPLQGHTGTVLSVAYSPNGRYIISGSHDTTVRIWNTLTGQPVLDPLQGHTYSIMAVAFSPDSRYIVSGSRNGMIRIWNAITGEPAMAPLQVCTGAVVSLAYSPNGRHIAFGLQNGSIKVCNATTGELVIHLLQGHSSWVWSVDYSPDGRQIVSGSGDETIKVWDAISGELIMEPLKSHTNSILSVAYSPDGRHIVSGSQDHTIRVWDAITGEAAMDSLQGHTNSILSLAYSPDHKYIVSASDDKTIRIWNIITGKSVMNPLQGHSDSVWSISYSPNGKYIVSGSGDRTIRLWNAVTGKLIIEPLQGHTHSVLSVAYSPDSKHIISGSHDKTIRIWNAITGQPDLGPIQGHTGSIWSVAYSPDGMNMISGSDDKTIRVWCTVTGKQVLDPLLGHTGSIPSPKRSED</sequence>
<organism evidence="1 2">
    <name type="scientific">Pluteus cervinus</name>
    <dbReference type="NCBI Taxonomy" id="181527"/>
    <lineage>
        <taxon>Eukaryota</taxon>
        <taxon>Fungi</taxon>
        <taxon>Dikarya</taxon>
        <taxon>Basidiomycota</taxon>
        <taxon>Agaricomycotina</taxon>
        <taxon>Agaricomycetes</taxon>
        <taxon>Agaricomycetidae</taxon>
        <taxon>Agaricales</taxon>
        <taxon>Pluteineae</taxon>
        <taxon>Pluteaceae</taxon>
        <taxon>Pluteus</taxon>
    </lineage>
</organism>
<keyword evidence="2" id="KW-1185">Reference proteome</keyword>
<name>A0ACD3B847_9AGAR</name>